<dbReference type="EMBL" id="QJKC01000010">
    <property type="protein sequence ID" value="PXX45940.1"/>
    <property type="molecule type" value="Genomic_DNA"/>
</dbReference>
<evidence type="ECO:0000313" key="1">
    <source>
        <dbReference type="EMBL" id="PXX45940.1"/>
    </source>
</evidence>
<keyword evidence="2" id="KW-1185">Reference proteome</keyword>
<comment type="caution">
    <text evidence="1">The sequence shown here is derived from an EMBL/GenBank/DDBJ whole genome shotgun (WGS) entry which is preliminary data.</text>
</comment>
<name>A0A318JP73_9NEIS</name>
<proteinExistence type="predicted"/>
<dbReference type="RefSeq" id="WP_059284456.1">
    <property type="nucleotide sequence ID" value="NZ_LNQU01000002.1"/>
</dbReference>
<dbReference type="Proteomes" id="UP000248395">
    <property type="component" value="Unassembled WGS sequence"/>
</dbReference>
<evidence type="ECO:0000313" key="2">
    <source>
        <dbReference type="Proteomes" id="UP000248395"/>
    </source>
</evidence>
<sequence length="96" mass="10809">MTESEILVRINAMNGSRDGAMLAGFWLLMGSRYDIRLFTLGDLRQLSGESRTLFHAISAAYRSQSFATLTPAMATILMNILVSYEHEQAVKSDRHR</sequence>
<protein>
    <submittedName>
        <fullName evidence="1">Uncharacterized protein</fullName>
    </submittedName>
</protein>
<organism evidence="1 2">
    <name type="scientific">Aquitalea magnusonii</name>
    <dbReference type="NCBI Taxonomy" id="332411"/>
    <lineage>
        <taxon>Bacteria</taxon>
        <taxon>Pseudomonadati</taxon>
        <taxon>Pseudomonadota</taxon>
        <taxon>Betaproteobacteria</taxon>
        <taxon>Neisseriales</taxon>
        <taxon>Chromobacteriaceae</taxon>
        <taxon>Aquitalea</taxon>
    </lineage>
</organism>
<gene>
    <name evidence="1" type="ORF">DFR38_11038</name>
</gene>
<reference evidence="1 2" key="1">
    <citation type="submission" date="2018-05" db="EMBL/GenBank/DDBJ databases">
        <title>Genomic Encyclopedia of Type Strains, Phase IV (KMG-IV): sequencing the most valuable type-strain genomes for metagenomic binning, comparative biology and taxonomic classification.</title>
        <authorList>
            <person name="Goeker M."/>
        </authorList>
    </citation>
    <scope>NUCLEOTIDE SEQUENCE [LARGE SCALE GENOMIC DNA]</scope>
    <source>
        <strain evidence="1 2">DSM 25134</strain>
    </source>
</reference>
<accession>A0A318JP73</accession>
<dbReference type="OrthoDB" id="8592619at2"/>
<dbReference type="AlphaFoldDB" id="A0A318JP73"/>